<keyword evidence="2" id="KW-1185">Reference proteome</keyword>
<dbReference type="KEGG" id="aagg:ETAA8_28900"/>
<organism evidence="1 2">
    <name type="scientific">Anatilimnocola aggregata</name>
    <dbReference type="NCBI Taxonomy" id="2528021"/>
    <lineage>
        <taxon>Bacteria</taxon>
        <taxon>Pseudomonadati</taxon>
        <taxon>Planctomycetota</taxon>
        <taxon>Planctomycetia</taxon>
        <taxon>Pirellulales</taxon>
        <taxon>Pirellulaceae</taxon>
        <taxon>Anatilimnocola</taxon>
    </lineage>
</organism>
<evidence type="ECO:0000313" key="1">
    <source>
        <dbReference type="EMBL" id="QDU27799.1"/>
    </source>
</evidence>
<dbReference type="Proteomes" id="UP000315017">
    <property type="component" value="Chromosome"/>
</dbReference>
<dbReference type="RefSeq" id="WP_145089015.1">
    <property type="nucleotide sequence ID" value="NZ_CP036274.1"/>
</dbReference>
<dbReference type="OrthoDB" id="282988at2"/>
<accession>A0A517YC98</accession>
<sequence>MAQAEMLELFAELQAGDRVQVDHEVKVGFRKWHTTTIGKVVRKERRRHSLHFRRNSDDKVFSDVLVIQRESGELTTVTLDEFSQVKKL</sequence>
<dbReference type="AlphaFoldDB" id="A0A517YC98"/>
<gene>
    <name evidence="1" type="ORF">ETAA8_28900</name>
</gene>
<reference evidence="1 2" key="1">
    <citation type="submission" date="2019-02" db="EMBL/GenBank/DDBJ databases">
        <title>Deep-cultivation of Planctomycetes and their phenomic and genomic characterization uncovers novel biology.</title>
        <authorList>
            <person name="Wiegand S."/>
            <person name="Jogler M."/>
            <person name="Boedeker C."/>
            <person name="Pinto D."/>
            <person name="Vollmers J."/>
            <person name="Rivas-Marin E."/>
            <person name="Kohn T."/>
            <person name="Peeters S.H."/>
            <person name="Heuer A."/>
            <person name="Rast P."/>
            <person name="Oberbeckmann S."/>
            <person name="Bunk B."/>
            <person name="Jeske O."/>
            <person name="Meyerdierks A."/>
            <person name="Storesund J.E."/>
            <person name="Kallscheuer N."/>
            <person name="Luecker S."/>
            <person name="Lage O.M."/>
            <person name="Pohl T."/>
            <person name="Merkel B.J."/>
            <person name="Hornburger P."/>
            <person name="Mueller R.-W."/>
            <person name="Bruemmer F."/>
            <person name="Labrenz M."/>
            <person name="Spormann A.M."/>
            <person name="Op den Camp H."/>
            <person name="Overmann J."/>
            <person name="Amann R."/>
            <person name="Jetten M.S.M."/>
            <person name="Mascher T."/>
            <person name="Medema M.H."/>
            <person name="Devos D.P."/>
            <person name="Kaster A.-K."/>
            <person name="Ovreas L."/>
            <person name="Rohde M."/>
            <person name="Galperin M.Y."/>
            <person name="Jogler C."/>
        </authorList>
    </citation>
    <scope>NUCLEOTIDE SEQUENCE [LARGE SCALE GENOMIC DNA]</scope>
    <source>
        <strain evidence="1 2">ETA_A8</strain>
    </source>
</reference>
<name>A0A517YC98_9BACT</name>
<evidence type="ECO:0000313" key="2">
    <source>
        <dbReference type="Proteomes" id="UP000315017"/>
    </source>
</evidence>
<protein>
    <submittedName>
        <fullName evidence="1">Uncharacterized protein</fullName>
    </submittedName>
</protein>
<proteinExistence type="predicted"/>
<dbReference type="EMBL" id="CP036274">
    <property type="protein sequence ID" value="QDU27799.1"/>
    <property type="molecule type" value="Genomic_DNA"/>
</dbReference>